<feature type="compositionally biased region" description="Gly residues" evidence="1">
    <location>
        <begin position="272"/>
        <end position="281"/>
    </location>
</feature>
<organism evidence="2 3">
    <name type="scientific">Porphyra umbilicalis</name>
    <name type="common">Purple laver</name>
    <name type="synonym">Red alga</name>
    <dbReference type="NCBI Taxonomy" id="2786"/>
    <lineage>
        <taxon>Eukaryota</taxon>
        <taxon>Rhodophyta</taxon>
        <taxon>Bangiophyceae</taxon>
        <taxon>Bangiales</taxon>
        <taxon>Bangiaceae</taxon>
        <taxon>Porphyra</taxon>
    </lineage>
</organism>
<dbReference type="Proteomes" id="UP000218209">
    <property type="component" value="Unassembled WGS sequence"/>
</dbReference>
<keyword evidence="3" id="KW-1185">Reference proteome</keyword>
<feature type="compositionally biased region" description="Basic residues" evidence="1">
    <location>
        <begin position="282"/>
        <end position="337"/>
    </location>
</feature>
<gene>
    <name evidence="2" type="ORF">BU14_0254s0017</name>
</gene>
<feature type="region of interest" description="Disordered" evidence="1">
    <location>
        <begin position="65"/>
        <end position="87"/>
    </location>
</feature>
<dbReference type="AlphaFoldDB" id="A0A1X6P2U7"/>
<accession>A0A1X6P2U7</accession>
<evidence type="ECO:0000313" key="2">
    <source>
        <dbReference type="EMBL" id="OSX75137.1"/>
    </source>
</evidence>
<sequence length="360" mass="37437">MELDDPPPPPPPPPPSGAPSTRRWWWRSRPPPWPAAAPPLPPPPPPRRSSRRCCATCPPCGASLSRRSPARGAGAGGGGGVHGRGPRGAPPRLLCLRARAGRVLLLVFSPPPDALLRGIVRFVAADHIGVSVLRVFHAVIALADAPATYTPNVGAATWTPSAEADGDAGAASPITAGTAVRFAVLDTRHTPAGLFHIRGSLSAPGAEVLADGDEDGDGGMGWEGAAADGGPDGLEGGGGGCKTPTRRLRPRWGARGGWGGGRRPRRAATTDRGGGGGGGRVGRGRQRRQRRGGVRQRRQQRRRRGRGGGRGARARGRRRRVGGVGGRARRARRRRRTVGTALAGFPSERALGAARADFSR</sequence>
<feature type="compositionally biased region" description="Pro residues" evidence="1">
    <location>
        <begin position="1"/>
        <end position="17"/>
    </location>
</feature>
<dbReference type="Gene3D" id="2.40.50.1060">
    <property type="match status" value="1"/>
</dbReference>
<name>A0A1X6P2U7_PORUM</name>
<evidence type="ECO:0000256" key="1">
    <source>
        <dbReference type="SAM" id="MobiDB-lite"/>
    </source>
</evidence>
<reference evidence="2 3" key="1">
    <citation type="submission" date="2017-03" db="EMBL/GenBank/DDBJ databases">
        <title>WGS assembly of Porphyra umbilicalis.</title>
        <authorList>
            <person name="Brawley S.H."/>
            <person name="Blouin N.A."/>
            <person name="Ficko-Blean E."/>
            <person name="Wheeler G.L."/>
            <person name="Lohr M."/>
            <person name="Goodson H.V."/>
            <person name="Jenkins J.W."/>
            <person name="Blaby-Haas C.E."/>
            <person name="Helliwell K.E."/>
            <person name="Chan C."/>
            <person name="Marriage T."/>
            <person name="Bhattacharya D."/>
            <person name="Klein A.S."/>
            <person name="Badis Y."/>
            <person name="Brodie J."/>
            <person name="Cao Y."/>
            <person name="Collen J."/>
            <person name="Dittami S.M."/>
            <person name="Gachon C.M."/>
            <person name="Green B.R."/>
            <person name="Karpowicz S."/>
            <person name="Kim J.W."/>
            <person name="Kudahl U."/>
            <person name="Lin S."/>
            <person name="Michel G."/>
            <person name="Mittag M."/>
            <person name="Olson B.J."/>
            <person name="Pangilinan J."/>
            <person name="Peng Y."/>
            <person name="Qiu H."/>
            <person name="Shu S."/>
            <person name="Singer J.T."/>
            <person name="Smith A.G."/>
            <person name="Sprecher B.N."/>
            <person name="Wagner V."/>
            <person name="Wang W."/>
            <person name="Wang Z.-Y."/>
            <person name="Yan J."/>
            <person name="Yarish C."/>
            <person name="Zoeuner-Riek S."/>
            <person name="Zhuang Y."/>
            <person name="Zou Y."/>
            <person name="Lindquist E.A."/>
            <person name="Grimwood J."/>
            <person name="Barry K."/>
            <person name="Rokhsar D.S."/>
            <person name="Schmutz J."/>
            <person name="Stiller J.W."/>
            <person name="Grossman A.R."/>
            <person name="Prochnik S.E."/>
        </authorList>
    </citation>
    <scope>NUCLEOTIDE SEQUENCE [LARGE SCALE GENOMIC DNA]</scope>
    <source>
        <strain evidence="2">4086291</strain>
    </source>
</reference>
<feature type="compositionally biased region" description="Pro residues" evidence="1">
    <location>
        <begin position="29"/>
        <end position="47"/>
    </location>
</feature>
<feature type="compositionally biased region" description="Gly residues" evidence="1">
    <location>
        <begin position="73"/>
        <end position="83"/>
    </location>
</feature>
<evidence type="ECO:0008006" key="4">
    <source>
        <dbReference type="Google" id="ProtNLM"/>
    </source>
</evidence>
<feature type="region of interest" description="Disordered" evidence="1">
    <location>
        <begin position="1"/>
        <end position="52"/>
    </location>
</feature>
<evidence type="ECO:0000313" key="3">
    <source>
        <dbReference type="Proteomes" id="UP000218209"/>
    </source>
</evidence>
<protein>
    <recommendedName>
        <fullName evidence="4">RPA43 OB domain-containing protein</fullName>
    </recommendedName>
</protein>
<dbReference type="EMBL" id="KV918917">
    <property type="protein sequence ID" value="OSX75137.1"/>
    <property type="molecule type" value="Genomic_DNA"/>
</dbReference>
<feature type="region of interest" description="Disordered" evidence="1">
    <location>
        <begin position="206"/>
        <end position="343"/>
    </location>
</feature>
<proteinExistence type="predicted"/>
<feature type="compositionally biased region" description="Gly residues" evidence="1">
    <location>
        <begin position="230"/>
        <end position="241"/>
    </location>
</feature>